<dbReference type="Gene3D" id="2.40.50.100">
    <property type="match status" value="1"/>
</dbReference>
<evidence type="ECO:0000259" key="12">
    <source>
        <dbReference type="Pfam" id="PF25963"/>
    </source>
</evidence>
<keyword evidence="7 10" id="KW-1133">Transmembrane helix</keyword>
<keyword evidence="14" id="KW-1185">Reference proteome</keyword>
<evidence type="ECO:0000256" key="7">
    <source>
        <dbReference type="ARBA" id="ARBA00022989"/>
    </source>
</evidence>
<dbReference type="Pfam" id="PF25963">
    <property type="entry name" value="Beta-barrel_AAEA"/>
    <property type="match status" value="1"/>
</dbReference>
<organism evidence="13 14">
    <name type="scientific">Snodgrassella communis</name>
    <dbReference type="NCBI Taxonomy" id="2946699"/>
    <lineage>
        <taxon>Bacteria</taxon>
        <taxon>Pseudomonadati</taxon>
        <taxon>Pseudomonadota</taxon>
        <taxon>Betaproteobacteria</taxon>
        <taxon>Neisseriales</taxon>
        <taxon>Neisseriaceae</taxon>
        <taxon>Snodgrassella</taxon>
    </lineage>
</organism>
<evidence type="ECO:0000256" key="1">
    <source>
        <dbReference type="ARBA" id="ARBA00004377"/>
    </source>
</evidence>
<evidence type="ECO:0000256" key="4">
    <source>
        <dbReference type="ARBA" id="ARBA00022475"/>
    </source>
</evidence>
<feature type="transmembrane region" description="Helical" evidence="10">
    <location>
        <begin position="44"/>
        <end position="66"/>
    </location>
</feature>
<evidence type="ECO:0000256" key="8">
    <source>
        <dbReference type="ARBA" id="ARBA00023136"/>
    </source>
</evidence>
<keyword evidence="6 10" id="KW-0812">Transmembrane</keyword>
<dbReference type="InterPro" id="IPR058633">
    <property type="entry name" value="EmrA/FarA_HH"/>
</dbReference>
<feature type="domain" description="Multidrug export protein EmrA/FarA alpha-helical hairpin" evidence="11">
    <location>
        <begin position="116"/>
        <end position="237"/>
    </location>
</feature>
<dbReference type="Gene3D" id="1.10.287.470">
    <property type="entry name" value="Helix hairpin bin"/>
    <property type="match status" value="1"/>
</dbReference>
<feature type="coiled-coil region" evidence="9">
    <location>
        <begin position="142"/>
        <end position="169"/>
    </location>
</feature>
<dbReference type="EMBL" id="JFZV01000014">
    <property type="protein sequence ID" value="KDN13953.1"/>
    <property type="molecule type" value="Genomic_DNA"/>
</dbReference>
<dbReference type="Gene3D" id="2.40.30.170">
    <property type="match status" value="1"/>
</dbReference>
<evidence type="ECO:0000313" key="13">
    <source>
        <dbReference type="EMBL" id="KDN13953.1"/>
    </source>
</evidence>
<evidence type="ECO:0000256" key="10">
    <source>
        <dbReference type="SAM" id="Phobius"/>
    </source>
</evidence>
<protein>
    <submittedName>
        <fullName evidence="13">Membrane fusion component of tripartite multidrug resistance system</fullName>
    </submittedName>
</protein>
<dbReference type="PANTHER" id="PTHR30386">
    <property type="entry name" value="MEMBRANE FUSION SUBUNIT OF EMRAB-TOLC MULTIDRUG EFFLUX PUMP"/>
    <property type="match status" value="1"/>
</dbReference>
<evidence type="ECO:0000256" key="5">
    <source>
        <dbReference type="ARBA" id="ARBA00022519"/>
    </source>
</evidence>
<keyword evidence="5" id="KW-0997">Cell inner membrane</keyword>
<evidence type="ECO:0000256" key="9">
    <source>
        <dbReference type="SAM" id="Coils"/>
    </source>
</evidence>
<comment type="caution">
    <text evidence="13">The sequence shown here is derived from an EMBL/GenBank/DDBJ whole genome shotgun (WGS) entry which is preliminary data.</text>
</comment>
<evidence type="ECO:0000256" key="3">
    <source>
        <dbReference type="ARBA" id="ARBA00022448"/>
    </source>
</evidence>
<evidence type="ECO:0000256" key="6">
    <source>
        <dbReference type="ARBA" id="ARBA00022692"/>
    </source>
</evidence>
<evidence type="ECO:0000259" key="11">
    <source>
        <dbReference type="Pfam" id="PF25885"/>
    </source>
</evidence>
<accession>A0A836MN49</accession>
<proteinExistence type="inferred from homology"/>
<dbReference type="InterPro" id="IPR050739">
    <property type="entry name" value="MFP"/>
</dbReference>
<keyword evidence="3" id="KW-0813">Transport</keyword>
<dbReference type="GO" id="GO:0015721">
    <property type="term" value="P:bile acid and bile salt transport"/>
    <property type="evidence" value="ECO:0007669"/>
    <property type="project" value="UniProtKB-ARBA"/>
</dbReference>
<dbReference type="GO" id="GO:1990961">
    <property type="term" value="P:xenobiotic detoxification by transmembrane export across the plasma membrane"/>
    <property type="evidence" value="ECO:0007669"/>
    <property type="project" value="UniProtKB-ARBA"/>
</dbReference>
<keyword evidence="8 10" id="KW-0472">Membrane</keyword>
<keyword evidence="9" id="KW-0175">Coiled coil</keyword>
<dbReference type="Proteomes" id="UP000027170">
    <property type="component" value="Unassembled WGS sequence"/>
</dbReference>
<feature type="domain" description="p-hydroxybenzoic acid efflux pump subunit AaeA-like beta-barrel" evidence="12">
    <location>
        <begin position="274"/>
        <end position="363"/>
    </location>
</feature>
<comment type="subcellular location">
    <subcellularLocation>
        <location evidence="1">Cell inner membrane</location>
        <topology evidence="1">Single-pass membrane protein</topology>
    </subcellularLocation>
</comment>
<dbReference type="AlphaFoldDB" id="A0A836MN49"/>
<name>A0A836MN49_9NEIS</name>
<dbReference type="PANTHER" id="PTHR30386:SF19">
    <property type="entry name" value="MULTIDRUG EXPORT PROTEIN EMRA-RELATED"/>
    <property type="match status" value="1"/>
</dbReference>
<dbReference type="FunFam" id="2.40.30.170:FF:000003">
    <property type="entry name" value="Multidrug resistance protein A"/>
    <property type="match status" value="1"/>
</dbReference>
<evidence type="ECO:0000256" key="2">
    <source>
        <dbReference type="ARBA" id="ARBA00009477"/>
    </source>
</evidence>
<dbReference type="SUPFAM" id="SSF111369">
    <property type="entry name" value="HlyD-like secretion proteins"/>
    <property type="match status" value="2"/>
</dbReference>
<dbReference type="GO" id="GO:0005886">
    <property type="term" value="C:plasma membrane"/>
    <property type="evidence" value="ECO:0007669"/>
    <property type="project" value="UniProtKB-SubCell"/>
</dbReference>
<dbReference type="GO" id="GO:0046677">
    <property type="term" value="P:response to antibiotic"/>
    <property type="evidence" value="ECO:0007669"/>
    <property type="project" value="UniProtKB-ARBA"/>
</dbReference>
<gene>
    <name evidence="13" type="ORF">SALWKB29_2024</name>
</gene>
<keyword evidence="4" id="KW-1003">Cell membrane</keyword>
<evidence type="ECO:0000313" key="14">
    <source>
        <dbReference type="Proteomes" id="UP000027170"/>
    </source>
</evidence>
<dbReference type="Pfam" id="PF25885">
    <property type="entry name" value="HH_EMRA"/>
    <property type="match status" value="1"/>
</dbReference>
<dbReference type="InterPro" id="IPR058634">
    <property type="entry name" value="AaeA-lik-b-barrel"/>
</dbReference>
<sequence>MLFYILLSYLRMSEQKQTSEVVSTSQPAVQPQSERVPAARKRKLVVLTGVFLLIALGFLLMYLLVWQHKESTDDAYVNGHLVQITPQITGTVQKVNVDDTQTVKAGQVLVELDNSDMQLAFERAHDELINAIRQNQQQSAQSRQASAQVAAQQAQLKRLQADLQRRQSLAGTDAISAEELSHARDAVLEAQANLKAVQGQESAAKAVLGHNVPLRQQPAVMTAVSHLKSAWLDLQRTQIKAPVDGQVAKRNVQVGQKVATGAPLMAVVPLNNVWVDANFKESQLAKIRIGQPVEIRADVYGSKVSYHGKVAGLSAGTGAAFSLLPAQNATGNWIKVVQRVPVRIALDPKELAAHPLRVGLSMDVEVNTRNQHGLDLTAVNAIPTNGNMAAIDWTPINNMIEQIFAQYAP</sequence>
<reference evidence="13 14" key="1">
    <citation type="submission" date="2014-03" db="EMBL/GenBank/DDBJ databases">
        <title>The genomes of two eusocial bee gut symbionts.</title>
        <authorList>
            <person name="Kwong W.K."/>
            <person name="Engel P."/>
            <person name="Koch H."/>
            <person name="Moran N.A."/>
        </authorList>
    </citation>
    <scope>NUCLEOTIDE SEQUENCE [LARGE SCALE GENOMIC DNA]</scope>
    <source>
        <strain evidence="14">wkB29</strain>
    </source>
</reference>
<comment type="similarity">
    <text evidence="2">Belongs to the membrane fusion protein (MFP) (TC 8.A.1) family.</text>
</comment>